<evidence type="ECO:0000313" key="1">
    <source>
        <dbReference type="EMBL" id="ACB92351.1"/>
    </source>
</evidence>
<evidence type="ECO:0000313" key="2">
    <source>
        <dbReference type="Proteomes" id="UP000001698"/>
    </source>
</evidence>
<dbReference type="HOGENOM" id="CLU_2157421_0_0_6"/>
<organism evidence="1 2">
    <name type="scientific">Xylella fastidiosa (strain M23)</name>
    <dbReference type="NCBI Taxonomy" id="405441"/>
    <lineage>
        <taxon>Bacteria</taxon>
        <taxon>Pseudomonadati</taxon>
        <taxon>Pseudomonadota</taxon>
        <taxon>Gammaproteobacteria</taxon>
        <taxon>Lysobacterales</taxon>
        <taxon>Lysobacteraceae</taxon>
        <taxon>Xylella</taxon>
    </lineage>
</organism>
<dbReference type="EMBL" id="CP001011">
    <property type="protein sequence ID" value="ACB92351.1"/>
    <property type="molecule type" value="Genomic_DNA"/>
</dbReference>
<proteinExistence type="predicted"/>
<reference evidence="1 2" key="1">
    <citation type="journal article" date="2010" name="J. Bacteriol.">
        <title>Whole genome sequences of two Xylella fastidiosa strains (M12 and M23) causing almond leaf scorch disease in California.</title>
        <authorList>
            <person name="Chen J."/>
            <person name="Xie G."/>
            <person name="Han S."/>
            <person name="Chertkov O."/>
            <person name="Sims D."/>
            <person name="Civerolo E.L."/>
        </authorList>
    </citation>
    <scope>NUCLEOTIDE SEQUENCE [LARGE SCALE GENOMIC DNA]</scope>
    <source>
        <strain evidence="1 2">M23</strain>
    </source>
</reference>
<accession>B2I4Q6</accession>
<gene>
    <name evidence="1" type="ordered locus">XfasM23_0916</name>
</gene>
<dbReference type="AlphaFoldDB" id="B2I4Q6"/>
<dbReference type="Proteomes" id="UP000001698">
    <property type="component" value="Chromosome"/>
</dbReference>
<sequence>MLSKQAAIRLPPSRTVIVLGCLCRERHQGAAARVTGRFRFSTPHRRERRDAPKFLDVLKLWAAPAAKDVLDVIDVLHGMNSDNARKMPADASTGFIKPRWPKLVITDTGFD</sequence>
<name>B2I4Q6_XYLF2</name>
<protein>
    <submittedName>
        <fullName evidence="1">Uncharacterized protein</fullName>
    </submittedName>
</protein>
<dbReference type="KEGG" id="xfn:XfasM23_0916"/>